<dbReference type="PANTHER" id="PTHR14625">
    <property type="entry name" value="MICROCEPHALIN"/>
    <property type="match status" value="1"/>
</dbReference>
<dbReference type="GO" id="GO:0000278">
    <property type="term" value="P:mitotic cell cycle"/>
    <property type="evidence" value="ECO:0007669"/>
    <property type="project" value="TreeGrafter"/>
</dbReference>
<feature type="compositionally biased region" description="Basic residues" evidence="1">
    <location>
        <begin position="1"/>
        <end position="23"/>
    </location>
</feature>
<sequence length="256" mass="28215">MKKRKSPTPKKTKKSPLSKAKGKKNQEEDLPSAGESSEDEMNDSADEEEDITQMVDDSQAEYIAFASGDSDLHDLVVQGVTLLGRFEVCDRQSDQAVGCHVYVLGNGGRRTGKLLDAIARGCWVVTVDWVLASISEGKWKPFEEYEATDIYPGAKIARESIGSKAKGLFNGEKVGIAGTPRMPIREISSLIESCKGTLSDYRCDYLIVASSATWSELDEMESSKCSRVTEKWFFDSIANWKLQPVPPNSEIVKAMS</sequence>
<protein>
    <recommendedName>
        <fullName evidence="2">BRCT domain-containing protein</fullName>
    </recommendedName>
</protein>
<evidence type="ECO:0000259" key="2">
    <source>
        <dbReference type="SMART" id="SM00292"/>
    </source>
</evidence>
<dbReference type="EMBL" id="HBHW01016105">
    <property type="protein sequence ID" value="CAE0044471.1"/>
    <property type="molecule type" value="Transcribed_RNA"/>
</dbReference>
<dbReference type="SUPFAM" id="SSF52113">
    <property type="entry name" value="BRCT domain"/>
    <property type="match status" value="1"/>
</dbReference>
<dbReference type="InterPro" id="IPR036420">
    <property type="entry name" value="BRCT_dom_sf"/>
</dbReference>
<feature type="region of interest" description="Disordered" evidence="1">
    <location>
        <begin position="1"/>
        <end position="50"/>
    </location>
</feature>
<accession>A0A7S2ZM01</accession>
<evidence type="ECO:0000313" key="3">
    <source>
        <dbReference type="EMBL" id="CAE0044471.1"/>
    </source>
</evidence>
<feature type="domain" description="BRCT" evidence="2">
    <location>
        <begin position="166"/>
        <end position="240"/>
    </location>
</feature>
<dbReference type="AlphaFoldDB" id="A0A7S2ZM01"/>
<dbReference type="Gene3D" id="3.40.50.10190">
    <property type="entry name" value="BRCT domain"/>
    <property type="match status" value="2"/>
</dbReference>
<evidence type="ECO:0000313" key="5">
    <source>
        <dbReference type="EMBL" id="CAE0044482.1"/>
    </source>
</evidence>
<dbReference type="InterPro" id="IPR001357">
    <property type="entry name" value="BRCT_dom"/>
</dbReference>
<dbReference type="InterPro" id="IPR022047">
    <property type="entry name" value="Microcephalin-like"/>
</dbReference>
<evidence type="ECO:0000256" key="1">
    <source>
        <dbReference type="SAM" id="MobiDB-lite"/>
    </source>
</evidence>
<gene>
    <name evidence="3" type="ORF">RMAR00112_LOCUS12446</name>
    <name evidence="4" type="ORF">RMAR00112_LOCUS12450</name>
    <name evidence="5" type="ORF">RMAR00112_LOCUS12457</name>
</gene>
<proteinExistence type="predicted"/>
<dbReference type="EMBL" id="HBHW01016110">
    <property type="protein sequence ID" value="CAE0044475.1"/>
    <property type="molecule type" value="Transcribed_RNA"/>
</dbReference>
<dbReference type="EMBL" id="HBHW01016120">
    <property type="protein sequence ID" value="CAE0044482.1"/>
    <property type="molecule type" value="Transcribed_RNA"/>
</dbReference>
<evidence type="ECO:0000313" key="4">
    <source>
        <dbReference type="EMBL" id="CAE0044475.1"/>
    </source>
</evidence>
<reference evidence="5" key="1">
    <citation type="submission" date="2021-01" db="EMBL/GenBank/DDBJ databases">
        <authorList>
            <person name="Corre E."/>
            <person name="Pelletier E."/>
            <person name="Niang G."/>
            <person name="Scheremetjew M."/>
            <person name="Finn R."/>
            <person name="Kale V."/>
            <person name="Holt S."/>
            <person name="Cochrane G."/>
            <person name="Meng A."/>
            <person name="Brown T."/>
            <person name="Cohen L."/>
        </authorList>
    </citation>
    <scope>NUCLEOTIDE SEQUENCE</scope>
    <source>
        <strain evidence="5">CCMP 769</strain>
    </source>
</reference>
<organism evidence="5">
    <name type="scientific">Rhodosorus marinus</name>
    <dbReference type="NCBI Taxonomy" id="101924"/>
    <lineage>
        <taxon>Eukaryota</taxon>
        <taxon>Rhodophyta</taxon>
        <taxon>Stylonematophyceae</taxon>
        <taxon>Stylonematales</taxon>
        <taxon>Stylonemataceae</taxon>
        <taxon>Rhodosorus</taxon>
    </lineage>
</organism>
<dbReference type="PANTHER" id="PTHR14625:SF3">
    <property type="entry name" value="MICROCEPHALIN"/>
    <property type="match status" value="1"/>
</dbReference>
<dbReference type="SMART" id="SM00292">
    <property type="entry name" value="BRCT"/>
    <property type="match status" value="2"/>
</dbReference>
<feature type="compositionally biased region" description="Acidic residues" evidence="1">
    <location>
        <begin position="36"/>
        <end position="50"/>
    </location>
</feature>
<name>A0A7S2ZM01_9RHOD</name>
<feature type="domain" description="BRCT" evidence="2">
    <location>
        <begin position="55"/>
        <end position="137"/>
    </location>
</feature>